<dbReference type="GO" id="GO:0043565">
    <property type="term" value="F:sequence-specific DNA binding"/>
    <property type="evidence" value="ECO:0007669"/>
    <property type="project" value="TreeGrafter"/>
</dbReference>
<dbReference type="PANTHER" id="PTHR30537:SF3">
    <property type="entry name" value="TRANSCRIPTIONAL REGULATORY PROTEIN"/>
    <property type="match status" value="1"/>
</dbReference>
<evidence type="ECO:0000259" key="5">
    <source>
        <dbReference type="PROSITE" id="PS50931"/>
    </source>
</evidence>
<evidence type="ECO:0000256" key="3">
    <source>
        <dbReference type="ARBA" id="ARBA00023125"/>
    </source>
</evidence>
<dbReference type="RefSeq" id="WP_193906955.1">
    <property type="nucleotide sequence ID" value="NZ_JADEXG010000022.1"/>
</dbReference>
<keyword evidence="4" id="KW-0804">Transcription</keyword>
<dbReference type="InterPro" id="IPR058163">
    <property type="entry name" value="LysR-type_TF_proteobact-type"/>
</dbReference>
<comment type="caution">
    <text evidence="6">The sequence shown here is derived from an EMBL/GenBank/DDBJ whole genome shotgun (WGS) entry which is preliminary data.</text>
</comment>
<keyword evidence="2" id="KW-0805">Transcription regulation</keyword>
<dbReference type="InterPro" id="IPR036390">
    <property type="entry name" value="WH_DNA-bd_sf"/>
</dbReference>
<name>A0A8J7AHS5_9CYAN</name>
<proteinExistence type="inferred from homology"/>
<dbReference type="InterPro" id="IPR000847">
    <property type="entry name" value="LysR_HTH_N"/>
</dbReference>
<evidence type="ECO:0000313" key="6">
    <source>
        <dbReference type="EMBL" id="MBE9077803.1"/>
    </source>
</evidence>
<evidence type="ECO:0000313" key="7">
    <source>
        <dbReference type="Proteomes" id="UP000636505"/>
    </source>
</evidence>
<gene>
    <name evidence="6" type="ORF">IQ241_10945</name>
</gene>
<dbReference type="SUPFAM" id="SSF53850">
    <property type="entry name" value="Periplasmic binding protein-like II"/>
    <property type="match status" value="1"/>
</dbReference>
<accession>A0A8J7AHS5</accession>
<dbReference type="GO" id="GO:0003700">
    <property type="term" value="F:DNA-binding transcription factor activity"/>
    <property type="evidence" value="ECO:0007669"/>
    <property type="project" value="InterPro"/>
</dbReference>
<dbReference type="PROSITE" id="PS50931">
    <property type="entry name" value="HTH_LYSR"/>
    <property type="match status" value="1"/>
</dbReference>
<dbReference type="GO" id="GO:0006351">
    <property type="term" value="P:DNA-templated transcription"/>
    <property type="evidence" value="ECO:0007669"/>
    <property type="project" value="TreeGrafter"/>
</dbReference>
<reference evidence="6" key="1">
    <citation type="submission" date="2020-10" db="EMBL/GenBank/DDBJ databases">
        <authorList>
            <person name="Castelo-Branco R."/>
            <person name="Eusebio N."/>
            <person name="Adriana R."/>
            <person name="Vieira A."/>
            <person name="Brugerolle De Fraissinette N."/>
            <person name="Rezende De Castro R."/>
            <person name="Schneider M.P."/>
            <person name="Vasconcelos V."/>
            <person name="Leao P.N."/>
        </authorList>
    </citation>
    <scope>NUCLEOTIDE SEQUENCE</scope>
    <source>
        <strain evidence="6">LEGE 07310</strain>
    </source>
</reference>
<comment type="similarity">
    <text evidence="1">Belongs to the LysR transcriptional regulatory family.</text>
</comment>
<keyword evidence="7" id="KW-1185">Reference proteome</keyword>
<dbReference type="Pfam" id="PF03466">
    <property type="entry name" value="LysR_substrate"/>
    <property type="match status" value="1"/>
</dbReference>
<feature type="domain" description="HTH lysR-type" evidence="5">
    <location>
        <begin position="1"/>
        <end position="59"/>
    </location>
</feature>
<dbReference type="Gene3D" id="1.10.10.10">
    <property type="entry name" value="Winged helix-like DNA-binding domain superfamily/Winged helix DNA-binding domain"/>
    <property type="match status" value="1"/>
</dbReference>
<dbReference type="InterPro" id="IPR036388">
    <property type="entry name" value="WH-like_DNA-bd_sf"/>
</dbReference>
<evidence type="ECO:0000256" key="1">
    <source>
        <dbReference type="ARBA" id="ARBA00009437"/>
    </source>
</evidence>
<dbReference type="AlphaFoldDB" id="A0A8J7AHS5"/>
<evidence type="ECO:0000256" key="2">
    <source>
        <dbReference type="ARBA" id="ARBA00023015"/>
    </source>
</evidence>
<dbReference type="InterPro" id="IPR005119">
    <property type="entry name" value="LysR_subst-bd"/>
</dbReference>
<dbReference type="Gene3D" id="3.40.190.290">
    <property type="match status" value="1"/>
</dbReference>
<dbReference type="Proteomes" id="UP000636505">
    <property type="component" value="Unassembled WGS sequence"/>
</dbReference>
<organism evidence="6 7">
    <name type="scientific">Vasconcelosia minhoensis LEGE 07310</name>
    <dbReference type="NCBI Taxonomy" id="915328"/>
    <lineage>
        <taxon>Bacteria</taxon>
        <taxon>Bacillati</taxon>
        <taxon>Cyanobacteriota</taxon>
        <taxon>Cyanophyceae</taxon>
        <taxon>Nodosilineales</taxon>
        <taxon>Cymatolegaceae</taxon>
        <taxon>Vasconcelosia</taxon>
        <taxon>Vasconcelosia minhoensis</taxon>
    </lineage>
</organism>
<dbReference type="SUPFAM" id="SSF46785">
    <property type="entry name" value="Winged helix' DNA-binding domain"/>
    <property type="match status" value="1"/>
</dbReference>
<sequence>MGNWHDFKIFLALAREGSARAAAEKLSVHHSTISRRIEALEIEYGVKLFDRLPSGYAITAVGTELMASAVQIEDEVNGIERQLLGKDSRLTGEIRVTLPDAFANNLLMPDIVAFMEQYPGIEAALIVSYELFDLTRREADVAIRVTKNPPDHLVGYKAARYACANYASLDYLENHDPQHQPKETRWIGWGDCVSYPDWVKKSEFPTVPTRGRMNNATVQLAAVKAGLGMSRIPCFMGDVEPDLRRVPPGKAELCHDVWILTHKDLRSAKRIQVFMEFMGNVFRRKQDLLEGRCPIT</sequence>
<evidence type="ECO:0000256" key="4">
    <source>
        <dbReference type="ARBA" id="ARBA00023163"/>
    </source>
</evidence>
<dbReference type="PANTHER" id="PTHR30537">
    <property type="entry name" value="HTH-TYPE TRANSCRIPTIONAL REGULATOR"/>
    <property type="match status" value="1"/>
</dbReference>
<dbReference type="Pfam" id="PF00126">
    <property type="entry name" value="HTH_1"/>
    <property type="match status" value="1"/>
</dbReference>
<protein>
    <submittedName>
        <fullName evidence="6">LysR family transcriptional regulator</fullName>
    </submittedName>
</protein>
<dbReference type="EMBL" id="JADEXG010000022">
    <property type="protein sequence ID" value="MBE9077803.1"/>
    <property type="molecule type" value="Genomic_DNA"/>
</dbReference>
<keyword evidence="3" id="KW-0238">DNA-binding</keyword>